<dbReference type="Gene3D" id="3.20.20.370">
    <property type="entry name" value="Glycoside hydrolase/deacetylase"/>
    <property type="match status" value="1"/>
</dbReference>
<evidence type="ECO:0000313" key="4">
    <source>
        <dbReference type="Proteomes" id="UP000550729"/>
    </source>
</evidence>
<accession>A0A848KWQ0</accession>
<dbReference type="AlphaFoldDB" id="A0A848KWQ0"/>
<name>A0A848KWQ0_9ACTN</name>
<proteinExistence type="predicted"/>
<dbReference type="EMBL" id="JABBNB010000007">
    <property type="protein sequence ID" value="NMO01295.1"/>
    <property type="molecule type" value="Genomic_DNA"/>
</dbReference>
<evidence type="ECO:0000256" key="1">
    <source>
        <dbReference type="SAM" id="MobiDB-lite"/>
    </source>
</evidence>
<sequence length="264" mass="28221">MTMLAAGSVAAISGCATEPTTSPQLVGVSSSVAASKQLAPTTAVPTPVALTSTPGPPVKRPAGTLTRLDGVPGHPIALTIDDGTSSEVVGAYVKFAKDTGARFTFFVTACNDSWRDHAAELKPLVESGQIQLGNHTWDHPDLTGLSEIAVAEQLSKTKTFLRNTYGVDGTPYYRPPYGFHNEVVDKVAADHGYSTPALWYGSLSDSGVITEKYLVHCARQYFHSNSIIIGHANHPAVTHVYGQLAEIIRERKLSMVTLNDVYVK</sequence>
<evidence type="ECO:0000313" key="3">
    <source>
        <dbReference type="EMBL" id="NMO01295.1"/>
    </source>
</evidence>
<dbReference type="InterPro" id="IPR002509">
    <property type="entry name" value="NODB_dom"/>
</dbReference>
<evidence type="ECO:0000259" key="2">
    <source>
        <dbReference type="PROSITE" id="PS51677"/>
    </source>
</evidence>
<dbReference type="SUPFAM" id="SSF88713">
    <property type="entry name" value="Glycoside hydrolase/deacetylase"/>
    <property type="match status" value="1"/>
</dbReference>
<protein>
    <submittedName>
        <fullName evidence="3">Polysaccharide deacetylase family protein</fullName>
    </submittedName>
</protein>
<dbReference type="PANTHER" id="PTHR10587">
    <property type="entry name" value="GLYCOSYL TRANSFERASE-RELATED"/>
    <property type="match status" value="1"/>
</dbReference>
<feature type="compositionally biased region" description="Low complexity" evidence="1">
    <location>
        <begin position="43"/>
        <end position="53"/>
    </location>
</feature>
<organism evidence="3 4">
    <name type="scientific">Gordonia asplenii</name>
    <dbReference type="NCBI Taxonomy" id="2725283"/>
    <lineage>
        <taxon>Bacteria</taxon>
        <taxon>Bacillati</taxon>
        <taxon>Actinomycetota</taxon>
        <taxon>Actinomycetes</taxon>
        <taxon>Mycobacteriales</taxon>
        <taxon>Gordoniaceae</taxon>
        <taxon>Gordonia</taxon>
    </lineage>
</organism>
<comment type="caution">
    <text evidence="3">The sequence shown here is derived from an EMBL/GenBank/DDBJ whole genome shotgun (WGS) entry which is preliminary data.</text>
</comment>
<dbReference type="GO" id="GO:0016810">
    <property type="term" value="F:hydrolase activity, acting on carbon-nitrogen (but not peptide) bonds"/>
    <property type="evidence" value="ECO:0007669"/>
    <property type="project" value="InterPro"/>
</dbReference>
<dbReference type="CDD" id="cd10917">
    <property type="entry name" value="CE4_NodB_like_6s_7s"/>
    <property type="match status" value="1"/>
</dbReference>
<dbReference type="Proteomes" id="UP000550729">
    <property type="component" value="Unassembled WGS sequence"/>
</dbReference>
<dbReference type="RefSeq" id="WP_170193797.1">
    <property type="nucleotide sequence ID" value="NZ_JABBNB010000007.1"/>
</dbReference>
<feature type="domain" description="NodB homology" evidence="2">
    <location>
        <begin position="74"/>
        <end position="264"/>
    </location>
</feature>
<gene>
    <name evidence="3" type="ORF">HH308_08705</name>
</gene>
<keyword evidence="4" id="KW-1185">Reference proteome</keyword>
<dbReference type="Pfam" id="PF01522">
    <property type="entry name" value="Polysacc_deac_1"/>
    <property type="match status" value="1"/>
</dbReference>
<dbReference type="InterPro" id="IPR011330">
    <property type="entry name" value="Glyco_hydro/deAcase_b/a-brl"/>
</dbReference>
<dbReference type="GO" id="GO:0005975">
    <property type="term" value="P:carbohydrate metabolic process"/>
    <property type="evidence" value="ECO:0007669"/>
    <property type="project" value="InterPro"/>
</dbReference>
<dbReference type="PROSITE" id="PS51677">
    <property type="entry name" value="NODB"/>
    <property type="match status" value="1"/>
</dbReference>
<reference evidence="3 4" key="1">
    <citation type="submission" date="2020-04" db="EMBL/GenBank/DDBJ databases">
        <title>Gordonia sp. nov. TBRC 11910.</title>
        <authorList>
            <person name="Suriyachadkun C."/>
        </authorList>
    </citation>
    <scope>NUCLEOTIDE SEQUENCE [LARGE SCALE GENOMIC DNA]</scope>
    <source>
        <strain evidence="3 4">TBRC 11910</strain>
    </source>
</reference>
<feature type="region of interest" description="Disordered" evidence="1">
    <location>
        <begin position="43"/>
        <end position="67"/>
    </location>
</feature>
<dbReference type="InterPro" id="IPR050248">
    <property type="entry name" value="Polysacc_deacetylase_ArnD"/>
</dbReference>